<accession>A0AAN7W0U9</accession>
<proteinExistence type="predicted"/>
<organism evidence="2 3">
    <name type="scientific">Elasticomyces elasticus</name>
    <dbReference type="NCBI Taxonomy" id="574655"/>
    <lineage>
        <taxon>Eukaryota</taxon>
        <taxon>Fungi</taxon>
        <taxon>Dikarya</taxon>
        <taxon>Ascomycota</taxon>
        <taxon>Pezizomycotina</taxon>
        <taxon>Dothideomycetes</taxon>
        <taxon>Dothideomycetidae</taxon>
        <taxon>Mycosphaerellales</taxon>
        <taxon>Teratosphaeriaceae</taxon>
        <taxon>Elasticomyces</taxon>
    </lineage>
</organism>
<name>A0AAN7W0U9_9PEZI</name>
<reference evidence="2" key="1">
    <citation type="submission" date="2023-08" db="EMBL/GenBank/DDBJ databases">
        <title>Black Yeasts Isolated from many extreme environments.</title>
        <authorList>
            <person name="Coleine C."/>
            <person name="Stajich J.E."/>
            <person name="Selbmann L."/>
        </authorList>
    </citation>
    <scope>NUCLEOTIDE SEQUENCE</scope>
    <source>
        <strain evidence="2">CCFEE 5810</strain>
    </source>
</reference>
<dbReference type="Proteomes" id="UP001310594">
    <property type="component" value="Unassembled WGS sequence"/>
</dbReference>
<gene>
    <name evidence="2" type="ORF">LTR97_007609</name>
</gene>
<dbReference type="EMBL" id="JAVRQU010000011">
    <property type="protein sequence ID" value="KAK5697471.1"/>
    <property type="molecule type" value="Genomic_DNA"/>
</dbReference>
<sequence>MPIVRRRQPGFGEESLESARARDLQERKERTKDINWSRAEMNDIIDRKRKAEDEEPYNTDDVRTKQMRIVAQAVAKRSLLQGVGSEDIDIGYGLPSSRASAEEEEEDVEEDAEEGDEQIGEDAGAQLVNEAGGDVATSTSTMQGDEPGGVRVIVQVVEQEPQVEGEDLAGDAAEMSADVEEQDNDLMVEDVKESEIVMENTDTVEDVEEDGVRLEDAEDDEDRAEDVLADVERHVAMELSAAEEDVDAGLAALSGNAEPIVANQTAATANNDLQRTVPIVEQPVDVTVATKPAKKARREATLPVEVRTEEQERAWALKTKRAKKRARYVVCKKAKRAAAAAKPSGAAIVPA</sequence>
<protein>
    <submittedName>
        <fullName evidence="2">Uncharacterized protein</fullName>
    </submittedName>
</protein>
<feature type="region of interest" description="Disordered" evidence="1">
    <location>
        <begin position="86"/>
        <end position="123"/>
    </location>
</feature>
<feature type="compositionally biased region" description="Basic and acidic residues" evidence="1">
    <location>
        <begin position="17"/>
        <end position="52"/>
    </location>
</feature>
<feature type="region of interest" description="Disordered" evidence="1">
    <location>
        <begin position="1"/>
        <end position="65"/>
    </location>
</feature>
<comment type="caution">
    <text evidence="2">The sequence shown here is derived from an EMBL/GenBank/DDBJ whole genome shotgun (WGS) entry which is preliminary data.</text>
</comment>
<evidence type="ECO:0000256" key="1">
    <source>
        <dbReference type="SAM" id="MobiDB-lite"/>
    </source>
</evidence>
<evidence type="ECO:0000313" key="3">
    <source>
        <dbReference type="Proteomes" id="UP001310594"/>
    </source>
</evidence>
<feature type="compositionally biased region" description="Acidic residues" evidence="1">
    <location>
        <begin position="102"/>
        <end position="120"/>
    </location>
</feature>
<evidence type="ECO:0000313" key="2">
    <source>
        <dbReference type="EMBL" id="KAK5697471.1"/>
    </source>
</evidence>
<dbReference type="AlphaFoldDB" id="A0AAN7W0U9"/>